<reference evidence="1" key="2">
    <citation type="journal article" date="2022" name="New Phytol.">
        <title>Evolutionary transition to the ectomycorrhizal habit in the genomes of a hyperdiverse lineage of mushroom-forming fungi.</title>
        <authorList>
            <person name="Looney B."/>
            <person name="Miyauchi S."/>
            <person name="Morin E."/>
            <person name="Drula E."/>
            <person name="Courty P.E."/>
            <person name="Kohler A."/>
            <person name="Kuo A."/>
            <person name="LaButti K."/>
            <person name="Pangilinan J."/>
            <person name="Lipzen A."/>
            <person name="Riley R."/>
            <person name="Andreopoulos W."/>
            <person name="He G."/>
            <person name="Johnson J."/>
            <person name="Nolan M."/>
            <person name="Tritt A."/>
            <person name="Barry K.W."/>
            <person name="Grigoriev I.V."/>
            <person name="Nagy L.G."/>
            <person name="Hibbett D."/>
            <person name="Henrissat B."/>
            <person name="Matheny P.B."/>
            <person name="Labbe J."/>
            <person name="Martin F.M."/>
        </authorList>
    </citation>
    <scope>NUCLEOTIDE SEQUENCE</scope>
    <source>
        <strain evidence="1">FP105234-sp</strain>
    </source>
</reference>
<organism evidence="1 2">
    <name type="scientific">Auriscalpium vulgare</name>
    <dbReference type="NCBI Taxonomy" id="40419"/>
    <lineage>
        <taxon>Eukaryota</taxon>
        <taxon>Fungi</taxon>
        <taxon>Dikarya</taxon>
        <taxon>Basidiomycota</taxon>
        <taxon>Agaricomycotina</taxon>
        <taxon>Agaricomycetes</taxon>
        <taxon>Russulales</taxon>
        <taxon>Auriscalpiaceae</taxon>
        <taxon>Auriscalpium</taxon>
    </lineage>
</organism>
<dbReference type="Proteomes" id="UP000814033">
    <property type="component" value="Unassembled WGS sequence"/>
</dbReference>
<dbReference type="EMBL" id="MU275926">
    <property type="protein sequence ID" value="KAI0046425.1"/>
    <property type="molecule type" value="Genomic_DNA"/>
</dbReference>
<keyword evidence="2" id="KW-1185">Reference proteome</keyword>
<feature type="non-terminal residue" evidence="1">
    <location>
        <position position="1"/>
    </location>
</feature>
<proteinExistence type="predicted"/>
<accession>A0ACB8RS67</accession>
<sequence>PRSGGCAQHRRLSRASSLHPSYYHDLIASSRPLPSSPLSHNRTDLEPMAHNERRSRHITDNGLIHNGPASAESRPARVELKGAPASCSSRYATNLITLEVERCTGLPKMPKIYFPTGFCVFIRVDGNANQRTRVAAGKTDAVWTALESHVFNFSQTSRVQLEVWADQLPRMKCVAKGSFLATALLQAGNGPHSLDIIYPRGSAGLHCQLYITGTAISQSEEHLGVNAQVANLIAQPASTIHITGSTSATTVTPILQENTASTGDVWMQLLENINLVASLMDKVSEVHSYLSAAWTILDAGRKIIVAQQERTSRVEELGHIILSVYGIIDTTSDLKINKAQQQILCALSKQTLECGYFILDYYRERSKWQDAFKNILSKTNTVISKYEGQFSKLRDALQQHTSIELQVIVQGIFEKVEEIMENSALPDMPYYATGASYQTEKQCLDGTREELLSNIRAWIDNVDGYYDDSRVFLLTGLSGTGKSSVAHSIAKHYDELNRLGSSFFFNRNKLAICNSEHIFSNLAVDLAEFDRSFRGALVKCVGNKQSLRGAQDLQRQLENFILLPVKELTFVGPIVIVIDALDESGSVGSRYQFLKSFVAMLSALPRNFRILLTSRPEEDIVQTFLPSQHVYHQNMSNVLKESTNNDILTFIQSELRDARGIPYPIFQMHHYKILVAKAEGLFQWAYVACSVIKGSTPSGMFEEFTSLTSNTSRSDKGPLDDIYVYVLSTLVGSTNTSQKVKKVNALKALLGQVLATFQPLSADSLKEMHRMAPKSVWMEDFDWALSKLGALLTGVIDHSEPIEVIHTSFQDFLMNQSHSGEFYIEDTSYHHDLLVWGAIHTLNKVLKFNMCDFPSSYYANSDVYGLDVSVQFYFTLWSQYAIQYWGLHFAKSSLDAKLESCIMQFLETKLLFWLEALSLLKHVNSGIKTLSAIGECCKTERLKLYVQDVKRFVLMFGPAIVKSMPHIYLSSMAYAPQESLVHKMYAQHLQCLPRIAKGHIAYWPATIMKIHGGSMVWAVSYSPDGRHIVSGSYGMCIWDAHTGQPVGTSLEGHTGWVLSVAYSPDGQYIVSGGSDKSICIWDAHTCQPVGRPLEGHTGEVGSVAYSPDGQYIVSGSHDTTVCIWNAHTGQSVGTCLGGHTDCVTSVTFSPDGQHIVSGSYDKTIRIWDAHTGQPVGAPLEGHTDEVFSVAYSPDGLYIVSGSNDKTIRIWETQTGQPIGMPLEGHTGSVHIVTYSTGGQHIVSASWDTTVRIWDVHTGQPVGTPLEGHTNGVQSVACSPDGQHIVSGSRDTTIRIWDIHTGQPVSTPLEKHTENVQLVAYSPDGQHIVSGSYDKTIRMWDAHTGQPVGTPLEGHTRSVPSVAYSPDGQHIVSGSYDRSVRIWD</sequence>
<comment type="caution">
    <text evidence="1">The sequence shown here is derived from an EMBL/GenBank/DDBJ whole genome shotgun (WGS) entry which is preliminary data.</text>
</comment>
<name>A0ACB8RS67_9AGAM</name>
<evidence type="ECO:0000313" key="2">
    <source>
        <dbReference type="Proteomes" id="UP000814033"/>
    </source>
</evidence>
<reference evidence="1" key="1">
    <citation type="submission" date="2021-02" db="EMBL/GenBank/DDBJ databases">
        <authorList>
            <consortium name="DOE Joint Genome Institute"/>
            <person name="Ahrendt S."/>
            <person name="Looney B.P."/>
            <person name="Miyauchi S."/>
            <person name="Morin E."/>
            <person name="Drula E."/>
            <person name="Courty P.E."/>
            <person name="Chicoki N."/>
            <person name="Fauchery L."/>
            <person name="Kohler A."/>
            <person name="Kuo A."/>
            <person name="Labutti K."/>
            <person name="Pangilinan J."/>
            <person name="Lipzen A."/>
            <person name="Riley R."/>
            <person name="Andreopoulos W."/>
            <person name="He G."/>
            <person name="Johnson J."/>
            <person name="Barry K.W."/>
            <person name="Grigoriev I.V."/>
            <person name="Nagy L."/>
            <person name="Hibbett D."/>
            <person name="Henrissat B."/>
            <person name="Matheny P.B."/>
            <person name="Labbe J."/>
            <person name="Martin F."/>
        </authorList>
    </citation>
    <scope>NUCLEOTIDE SEQUENCE</scope>
    <source>
        <strain evidence="1">FP105234-sp</strain>
    </source>
</reference>
<gene>
    <name evidence="1" type="ORF">FA95DRAFT_1669459</name>
</gene>
<feature type="non-terminal residue" evidence="1">
    <location>
        <position position="1383"/>
    </location>
</feature>
<protein>
    <submittedName>
        <fullName evidence="1">WD40 repeat-like protein</fullName>
    </submittedName>
</protein>
<evidence type="ECO:0000313" key="1">
    <source>
        <dbReference type="EMBL" id="KAI0046425.1"/>
    </source>
</evidence>